<evidence type="ECO:0000313" key="2">
    <source>
        <dbReference type="EMBL" id="GBM42943.1"/>
    </source>
</evidence>
<dbReference type="EMBL" id="BGPR01096690">
    <property type="protein sequence ID" value="GBM42943.1"/>
    <property type="molecule type" value="Genomic_DNA"/>
</dbReference>
<evidence type="ECO:0000256" key="1">
    <source>
        <dbReference type="SAM" id="MobiDB-lite"/>
    </source>
</evidence>
<dbReference type="AlphaFoldDB" id="A0A4Y2FP37"/>
<organism evidence="2 3">
    <name type="scientific">Araneus ventricosus</name>
    <name type="common">Orbweaver spider</name>
    <name type="synonym">Epeira ventricosa</name>
    <dbReference type="NCBI Taxonomy" id="182803"/>
    <lineage>
        <taxon>Eukaryota</taxon>
        <taxon>Metazoa</taxon>
        <taxon>Ecdysozoa</taxon>
        <taxon>Arthropoda</taxon>
        <taxon>Chelicerata</taxon>
        <taxon>Arachnida</taxon>
        <taxon>Araneae</taxon>
        <taxon>Araneomorphae</taxon>
        <taxon>Entelegynae</taxon>
        <taxon>Araneoidea</taxon>
        <taxon>Araneidae</taxon>
        <taxon>Araneus</taxon>
    </lineage>
</organism>
<evidence type="ECO:0000313" key="3">
    <source>
        <dbReference type="Proteomes" id="UP000499080"/>
    </source>
</evidence>
<name>A0A4Y2FP37_ARAVE</name>
<feature type="compositionally biased region" description="Basic residues" evidence="1">
    <location>
        <begin position="89"/>
        <end position="104"/>
    </location>
</feature>
<feature type="non-terminal residue" evidence="2">
    <location>
        <position position="1"/>
    </location>
</feature>
<accession>A0A4Y2FP37</accession>
<keyword evidence="3" id="KW-1185">Reference proteome</keyword>
<feature type="region of interest" description="Disordered" evidence="1">
    <location>
        <begin position="82"/>
        <end position="106"/>
    </location>
</feature>
<comment type="caution">
    <text evidence="2">The sequence shown here is derived from an EMBL/GenBank/DDBJ whole genome shotgun (WGS) entry which is preliminary data.</text>
</comment>
<reference evidence="2 3" key="1">
    <citation type="journal article" date="2019" name="Sci. Rep.">
        <title>Orb-weaving spider Araneus ventricosus genome elucidates the spidroin gene catalogue.</title>
        <authorList>
            <person name="Kono N."/>
            <person name="Nakamura H."/>
            <person name="Ohtoshi R."/>
            <person name="Moran D.A.P."/>
            <person name="Shinohara A."/>
            <person name="Yoshida Y."/>
            <person name="Fujiwara M."/>
            <person name="Mori M."/>
            <person name="Tomita M."/>
            <person name="Arakawa K."/>
        </authorList>
    </citation>
    <scope>NUCLEOTIDE SEQUENCE [LARGE SCALE GENOMIC DNA]</scope>
</reference>
<dbReference type="Proteomes" id="UP000499080">
    <property type="component" value="Unassembled WGS sequence"/>
</dbReference>
<proteinExistence type="predicted"/>
<protein>
    <submittedName>
        <fullName evidence="2">Uncharacterized protein</fullName>
    </submittedName>
</protein>
<feature type="region of interest" description="Disordered" evidence="1">
    <location>
        <begin position="16"/>
        <end position="44"/>
    </location>
</feature>
<gene>
    <name evidence="2" type="ORF">AVEN_263914_1</name>
</gene>
<sequence length="126" mass="14188">IGVTRRRIDTEVRDLTTKTGHGQIPHEGGTFRHRSASTHSITTSTREARTRLLIRTFIHVLFEPPELGESIPKIETQPCLSNPNILKNRPPRQKCRHSGRRKTAPLRAALRAGPLLLYPSKKLDSA</sequence>